<sequence>MERSTICLWDFSWYTLAGPGEPYADLERVLDETQDFGYTTVRICAAPLLLAGGLGLDDLAESLPIEGLGRRETGYYGERTRWYAVPGGFSTPIAERLLQLLTGLQRRGMTVILSSWEYQQSAAFAGDRRWHDAVTAVPMDERLPTLARAFTALLHRIRDAGLLATVALVELHNEIDFSLLPALDAVAVRSVDAVRREHPSVRVTISMGKPPHLAMHRVPAGLDAGQFHVYSYGVLDALQAAIDIRLTASEGFPNAALRALQRADASSWAEYGRPAAWKLEATVVTDQMFYGYDTIDADRWDTWLLEHYGPYREVMRREIESRTIAIAEWGRWRGVPTLVGEGWIGYTPLHGRFEEGPVGRALAEHGIATAWEQGVAGVVTCSNAAPHHPMWTTDAAWQRRMNQEFLR</sequence>
<comment type="caution">
    <text evidence="1">The sequence shown here is derived from an EMBL/GenBank/DDBJ whole genome shotgun (WGS) entry which is preliminary data.</text>
</comment>
<evidence type="ECO:0008006" key="3">
    <source>
        <dbReference type="Google" id="ProtNLM"/>
    </source>
</evidence>
<keyword evidence="2" id="KW-1185">Reference proteome</keyword>
<dbReference type="EMBL" id="BSUL01000001">
    <property type="protein sequence ID" value="GMA27442.1"/>
    <property type="molecule type" value="Genomic_DNA"/>
</dbReference>
<gene>
    <name evidence="1" type="ORF">GCM10025874_06950</name>
</gene>
<dbReference type="SUPFAM" id="SSF51445">
    <property type="entry name" value="(Trans)glycosidases"/>
    <property type="match status" value="1"/>
</dbReference>
<reference evidence="1 2" key="1">
    <citation type="journal article" date="2014" name="Int. J. Syst. Evol. Microbiol.">
        <title>Complete genome sequence of Corynebacterium casei LMG S-19264T (=DSM 44701T), isolated from a smear-ripened cheese.</title>
        <authorList>
            <consortium name="US DOE Joint Genome Institute (JGI-PGF)"/>
            <person name="Walter F."/>
            <person name="Albersmeier A."/>
            <person name="Kalinowski J."/>
            <person name="Ruckert C."/>
        </authorList>
    </citation>
    <scope>NUCLEOTIDE SEQUENCE [LARGE SCALE GENOMIC DNA]</scope>
    <source>
        <strain evidence="1 2">NBRC 112289</strain>
    </source>
</reference>
<dbReference type="Proteomes" id="UP001157160">
    <property type="component" value="Unassembled WGS sequence"/>
</dbReference>
<organism evidence="1 2">
    <name type="scientific">Arenivirga flava</name>
    <dbReference type="NCBI Taxonomy" id="1930060"/>
    <lineage>
        <taxon>Bacteria</taxon>
        <taxon>Bacillati</taxon>
        <taxon>Actinomycetota</taxon>
        <taxon>Actinomycetes</taxon>
        <taxon>Micrococcales</taxon>
        <taxon>Microbacteriaceae</taxon>
        <taxon>Arenivirga</taxon>
    </lineage>
</organism>
<dbReference type="AlphaFoldDB" id="A0AA37US03"/>
<dbReference type="InterPro" id="IPR017853">
    <property type="entry name" value="GH"/>
</dbReference>
<dbReference type="RefSeq" id="WP_284230045.1">
    <property type="nucleotide sequence ID" value="NZ_BSUL01000001.1"/>
</dbReference>
<dbReference type="InterPro" id="IPR024778">
    <property type="entry name" value="Put_cellulase"/>
</dbReference>
<dbReference type="Pfam" id="PF12876">
    <property type="entry name" value="Cellulase-like"/>
    <property type="match status" value="1"/>
</dbReference>
<protein>
    <recommendedName>
        <fullName evidence="3">Sugar-binding cellulase-like protein</fullName>
    </recommendedName>
</protein>
<proteinExistence type="predicted"/>
<dbReference type="Gene3D" id="3.20.20.80">
    <property type="entry name" value="Glycosidases"/>
    <property type="match status" value="1"/>
</dbReference>
<name>A0AA37US03_9MICO</name>
<evidence type="ECO:0000313" key="1">
    <source>
        <dbReference type="EMBL" id="GMA27442.1"/>
    </source>
</evidence>
<evidence type="ECO:0000313" key="2">
    <source>
        <dbReference type="Proteomes" id="UP001157160"/>
    </source>
</evidence>
<accession>A0AA37US03</accession>